<dbReference type="AlphaFoldDB" id="A0A368GFN7"/>
<dbReference type="InterPro" id="IPR036397">
    <property type="entry name" value="RNaseH_sf"/>
</dbReference>
<reference evidence="1 2" key="1">
    <citation type="submission" date="2014-10" db="EMBL/GenBank/DDBJ databases">
        <title>Draft genome of the hookworm Ancylostoma caninum.</title>
        <authorList>
            <person name="Mitreva M."/>
        </authorList>
    </citation>
    <scope>NUCLEOTIDE SEQUENCE [LARGE SCALE GENOMIC DNA]</scope>
    <source>
        <strain evidence="1 2">Baltimore</strain>
    </source>
</reference>
<organism evidence="1 2">
    <name type="scientific">Ancylostoma caninum</name>
    <name type="common">Dog hookworm</name>
    <dbReference type="NCBI Taxonomy" id="29170"/>
    <lineage>
        <taxon>Eukaryota</taxon>
        <taxon>Metazoa</taxon>
        <taxon>Ecdysozoa</taxon>
        <taxon>Nematoda</taxon>
        <taxon>Chromadorea</taxon>
        <taxon>Rhabditida</taxon>
        <taxon>Rhabditina</taxon>
        <taxon>Rhabditomorpha</taxon>
        <taxon>Strongyloidea</taxon>
        <taxon>Ancylostomatidae</taxon>
        <taxon>Ancylostomatinae</taxon>
        <taxon>Ancylostoma</taxon>
    </lineage>
</organism>
<dbReference type="OrthoDB" id="3263820at2759"/>
<dbReference type="EMBL" id="JOJR01000220">
    <property type="protein sequence ID" value="RCN41825.1"/>
    <property type="molecule type" value="Genomic_DNA"/>
</dbReference>
<proteinExistence type="predicted"/>
<accession>A0A368GFN7</accession>
<dbReference type="STRING" id="29170.A0A368GFN7"/>
<protein>
    <recommendedName>
        <fullName evidence="3">Tc1-like transposase DDE domain-containing protein</fullName>
    </recommendedName>
</protein>
<dbReference type="Proteomes" id="UP000252519">
    <property type="component" value="Unassembled WGS sequence"/>
</dbReference>
<gene>
    <name evidence="1" type="ORF">ANCCAN_12204</name>
</gene>
<name>A0A368GFN7_ANCCA</name>
<evidence type="ECO:0000313" key="1">
    <source>
        <dbReference type="EMBL" id="RCN41825.1"/>
    </source>
</evidence>
<keyword evidence="2" id="KW-1185">Reference proteome</keyword>
<sequence>MTTVWSKPVTIFRAGVIISTDEQKFNLDGPDDMISHWKDLQKNPNTFSRCNFGGGSFTGYRRQKYAFPRVNAEVHGSQATKNWLLENRANVMDWPTCSPDLNSMENLSSILTRWVYCNHRQFQTSYDLKTTIIDAWEDVENDFLKNLMNSMLNRPLKWFPTLEGR</sequence>
<dbReference type="Gene3D" id="3.30.420.10">
    <property type="entry name" value="Ribonuclease H-like superfamily/Ribonuclease H"/>
    <property type="match status" value="1"/>
</dbReference>
<evidence type="ECO:0008006" key="3">
    <source>
        <dbReference type="Google" id="ProtNLM"/>
    </source>
</evidence>
<comment type="caution">
    <text evidence="1">The sequence shown here is derived from an EMBL/GenBank/DDBJ whole genome shotgun (WGS) entry which is preliminary data.</text>
</comment>
<evidence type="ECO:0000313" key="2">
    <source>
        <dbReference type="Proteomes" id="UP000252519"/>
    </source>
</evidence>
<dbReference type="GO" id="GO:0003676">
    <property type="term" value="F:nucleic acid binding"/>
    <property type="evidence" value="ECO:0007669"/>
    <property type="project" value="InterPro"/>
</dbReference>